<dbReference type="PANTHER" id="PTHR43317:SF1">
    <property type="entry name" value="THERMOSPERMINE SYNTHASE ACAULIS5"/>
    <property type="match status" value="1"/>
</dbReference>
<dbReference type="InterPro" id="IPR037163">
    <property type="entry name" value="Spermidine_synt_N_sf"/>
</dbReference>
<evidence type="ECO:0000256" key="2">
    <source>
        <dbReference type="ARBA" id="ARBA00022679"/>
    </source>
</evidence>
<dbReference type="EMBL" id="JAATIP010000089">
    <property type="protein sequence ID" value="KAF4375768.1"/>
    <property type="molecule type" value="Genomic_DNA"/>
</dbReference>
<comment type="caution">
    <text evidence="6">The sequence shown here is derived from an EMBL/GenBank/DDBJ whole genome shotgun (WGS) entry which is preliminary data.</text>
</comment>
<evidence type="ECO:0000313" key="6">
    <source>
        <dbReference type="EMBL" id="KAF4375768.1"/>
    </source>
</evidence>
<dbReference type="SUPFAM" id="SSF53335">
    <property type="entry name" value="S-adenosyl-L-methionine-dependent methyltransferases"/>
    <property type="match status" value="1"/>
</dbReference>
<dbReference type="PROSITE" id="PS51006">
    <property type="entry name" value="PABS_2"/>
    <property type="match status" value="1"/>
</dbReference>
<accession>A0A7J6FYJ9</accession>
<comment type="similarity">
    <text evidence="1">Belongs to the spermidine/spermine synthase family.</text>
</comment>
<organism evidence="6 7">
    <name type="scientific">Cannabis sativa</name>
    <name type="common">Hemp</name>
    <name type="synonym">Marijuana</name>
    <dbReference type="NCBI Taxonomy" id="3483"/>
    <lineage>
        <taxon>Eukaryota</taxon>
        <taxon>Viridiplantae</taxon>
        <taxon>Streptophyta</taxon>
        <taxon>Embryophyta</taxon>
        <taxon>Tracheophyta</taxon>
        <taxon>Spermatophyta</taxon>
        <taxon>Magnoliopsida</taxon>
        <taxon>eudicotyledons</taxon>
        <taxon>Gunneridae</taxon>
        <taxon>Pentapetalae</taxon>
        <taxon>rosids</taxon>
        <taxon>fabids</taxon>
        <taxon>Rosales</taxon>
        <taxon>Cannabaceae</taxon>
        <taxon>Cannabis</taxon>
    </lineage>
</organism>
<dbReference type="FunFam" id="2.30.140.10:FF:000006">
    <property type="entry name" value="thermospermine synthase ACAULIS5"/>
    <property type="match status" value="1"/>
</dbReference>
<dbReference type="PANTHER" id="PTHR43317">
    <property type="entry name" value="THERMOSPERMINE SYNTHASE ACAULIS5"/>
    <property type="match status" value="1"/>
</dbReference>
<evidence type="ECO:0000313" key="7">
    <source>
        <dbReference type="Proteomes" id="UP000525078"/>
    </source>
</evidence>
<dbReference type="GO" id="GO:0010487">
    <property type="term" value="F:thermospermine synthase activity"/>
    <property type="evidence" value="ECO:0007669"/>
    <property type="project" value="TreeGrafter"/>
</dbReference>
<proteinExistence type="inferred from homology"/>
<dbReference type="Pfam" id="PF17284">
    <property type="entry name" value="Spermine_synt_N"/>
    <property type="match status" value="1"/>
</dbReference>
<dbReference type="Proteomes" id="UP000525078">
    <property type="component" value="Unassembled WGS sequence"/>
</dbReference>
<sequence>MGEAVEIFLSNGFSTFYEKKDQNIINNNITNNNNINNNNDSSWYEEVIDEDLKWSFALNSVLHKGTSEFQDIALLDTKRFGKVLVIDGKMQSAEIDEFIYHECLIHPALICHPK</sequence>
<dbReference type="InterPro" id="IPR030374">
    <property type="entry name" value="PABS"/>
</dbReference>
<dbReference type="Gene3D" id="2.30.140.10">
    <property type="entry name" value="Spermidine synthase, tetramerisation domain"/>
    <property type="match status" value="1"/>
</dbReference>
<evidence type="ECO:0000256" key="4">
    <source>
        <dbReference type="PROSITE-ProRule" id="PRU00354"/>
    </source>
</evidence>
<evidence type="ECO:0000256" key="3">
    <source>
        <dbReference type="ARBA" id="ARBA00023115"/>
    </source>
</evidence>
<name>A0A7J6FYJ9_CANSA</name>
<dbReference type="GO" id="GO:0006596">
    <property type="term" value="P:polyamine biosynthetic process"/>
    <property type="evidence" value="ECO:0007669"/>
    <property type="project" value="UniProtKB-UniRule"/>
</dbReference>
<dbReference type="InterPro" id="IPR029063">
    <property type="entry name" value="SAM-dependent_MTases_sf"/>
</dbReference>
<gene>
    <name evidence="6" type="ORF">F8388_014490</name>
</gene>
<feature type="domain" description="PABS" evidence="5">
    <location>
        <begin position="41"/>
        <end position="114"/>
    </location>
</feature>
<dbReference type="InterPro" id="IPR035246">
    <property type="entry name" value="Spermidine_synt_N"/>
</dbReference>
<evidence type="ECO:0000256" key="1">
    <source>
        <dbReference type="ARBA" id="ARBA00007867"/>
    </source>
</evidence>
<protein>
    <recommendedName>
        <fullName evidence="5">PABS domain-containing protein</fullName>
    </recommendedName>
</protein>
<keyword evidence="3 4" id="KW-0620">Polyamine biosynthesis</keyword>
<dbReference type="AlphaFoldDB" id="A0A7J6FYJ9"/>
<evidence type="ECO:0000259" key="5">
    <source>
        <dbReference type="PROSITE" id="PS51006"/>
    </source>
</evidence>
<keyword evidence="2 4" id="KW-0808">Transferase</keyword>
<reference evidence="6 7" key="1">
    <citation type="journal article" date="2020" name="bioRxiv">
        <title>Sequence and annotation of 42 cannabis genomes reveals extensive copy number variation in cannabinoid synthesis and pathogen resistance genes.</title>
        <authorList>
            <person name="Mckernan K.J."/>
            <person name="Helbert Y."/>
            <person name="Kane L.T."/>
            <person name="Ebling H."/>
            <person name="Zhang L."/>
            <person name="Liu B."/>
            <person name="Eaton Z."/>
            <person name="Mclaughlin S."/>
            <person name="Kingan S."/>
            <person name="Baybayan P."/>
            <person name="Concepcion G."/>
            <person name="Jordan M."/>
            <person name="Riva A."/>
            <person name="Barbazuk W."/>
            <person name="Harkins T."/>
        </authorList>
    </citation>
    <scope>NUCLEOTIDE SEQUENCE [LARGE SCALE GENOMIC DNA]</scope>
    <source>
        <strain evidence="7">cv. Jamaican Lion 4</strain>
        <tissue evidence="6">Leaf</tissue>
    </source>
</reference>
<comment type="caution">
    <text evidence="4">Lacks conserved residue(s) required for the propagation of feature annotation.</text>
</comment>